<evidence type="ECO:0000256" key="1">
    <source>
        <dbReference type="SAM" id="MobiDB-lite"/>
    </source>
</evidence>
<dbReference type="KEGG" id="pte:PTT_00760"/>
<protein>
    <submittedName>
        <fullName evidence="2">Uncharacterized protein</fullName>
    </submittedName>
</protein>
<dbReference type="EMBL" id="GL531883">
    <property type="protein sequence ID" value="EFQ96504.1"/>
    <property type="molecule type" value="Genomic_DNA"/>
</dbReference>
<evidence type="ECO:0000313" key="3">
    <source>
        <dbReference type="Proteomes" id="UP000001067"/>
    </source>
</evidence>
<feature type="compositionally biased region" description="Basic residues" evidence="1">
    <location>
        <begin position="1"/>
        <end position="14"/>
    </location>
</feature>
<dbReference type="AlphaFoldDB" id="E3RCP4"/>
<proteinExistence type="predicted"/>
<feature type="region of interest" description="Disordered" evidence="1">
    <location>
        <begin position="154"/>
        <end position="185"/>
    </location>
</feature>
<dbReference type="OrthoDB" id="3786878at2759"/>
<dbReference type="eggNOG" id="ENOG502R7QF">
    <property type="taxonomic scope" value="Eukaryota"/>
</dbReference>
<dbReference type="HOGENOM" id="CLU_556849_0_0_1"/>
<keyword evidence="3" id="KW-1185">Reference proteome</keyword>
<feature type="compositionally biased region" description="Pro residues" evidence="1">
    <location>
        <begin position="25"/>
        <end position="38"/>
    </location>
</feature>
<sequence length="490" mass="55619">MKRFPNPFHSHRPRPLTTTTTTPAAAPPGPPTPPPSTPTLPSGASSIQNYVCEARRQIEWLQGRLDSAADMGQVNEIKRALKGVHRGLEKVHVEQCAGQGEEVGYVVRCAWRAYVRAVRLEERMRGGVGKERRELRGAVGDPMKKDRREVVCDGTGTCDGSDEVQGVGFPTSGEDERQPRAKSRRRYLDGDVGEELYLMSGALPVEHDTRSIPARASSPDLLAETPRKLSIVETNPEQIPQPRHEVKRRLQHEEDNSSFELLEPDTVRRGSCNGFMITEMTMRGLQDASFVLPYLHYMKIHELRWLKEWLVHTGHITQSQPVSRMEKMLLCMQVLQSGCRYEAVAVIHSRSPRQVKAACNEVMQGLLHWHALTVRERDVGDQAKSLVLWGIWDRYCASDGRAGLYFGFNWTHVAKVLVALNLYMGRWRMQGRFATDGPAFAWGSFFELETETEEEHQLCSDVDDESFEAEEPSVHVTRRRMPRDRVQAER</sequence>
<gene>
    <name evidence="2" type="ORF">PTT_00760</name>
</gene>
<accession>E3RCP4</accession>
<feature type="compositionally biased region" description="Low complexity" evidence="1">
    <location>
        <begin position="15"/>
        <end position="24"/>
    </location>
</feature>
<feature type="region of interest" description="Disordered" evidence="1">
    <location>
        <begin position="465"/>
        <end position="490"/>
    </location>
</feature>
<organism evidence="3">
    <name type="scientific">Pyrenophora teres f. teres (strain 0-1)</name>
    <name type="common">Barley net blotch fungus</name>
    <name type="synonym">Drechslera teres f. teres</name>
    <dbReference type="NCBI Taxonomy" id="861557"/>
    <lineage>
        <taxon>Eukaryota</taxon>
        <taxon>Fungi</taxon>
        <taxon>Dikarya</taxon>
        <taxon>Ascomycota</taxon>
        <taxon>Pezizomycotina</taxon>
        <taxon>Dothideomycetes</taxon>
        <taxon>Pleosporomycetidae</taxon>
        <taxon>Pleosporales</taxon>
        <taxon>Pleosporineae</taxon>
        <taxon>Pleosporaceae</taxon>
        <taxon>Pyrenophora</taxon>
    </lineage>
</organism>
<evidence type="ECO:0000313" key="2">
    <source>
        <dbReference type="EMBL" id="EFQ96504.1"/>
    </source>
</evidence>
<reference evidence="2 3" key="1">
    <citation type="journal article" date="2010" name="Genome Biol.">
        <title>A first genome assembly of the barley fungal pathogen Pyrenophora teres f. teres.</title>
        <authorList>
            <person name="Ellwood S.R."/>
            <person name="Liu Z."/>
            <person name="Syme R.A."/>
            <person name="Lai Z."/>
            <person name="Hane J.K."/>
            <person name="Keiper F."/>
            <person name="Moffat C.S."/>
            <person name="Oliver R.P."/>
            <person name="Friesen T.L."/>
        </authorList>
    </citation>
    <scope>NUCLEOTIDE SEQUENCE [LARGE SCALE GENOMIC DNA]</scope>
    <source>
        <strain evidence="2 3">0-1</strain>
    </source>
</reference>
<feature type="region of interest" description="Disordered" evidence="1">
    <location>
        <begin position="1"/>
        <end position="45"/>
    </location>
</feature>
<name>E3RCP4_PYRTT</name>
<dbReference type="Proteomes" id="UP000001067">
    <property type="component" value="Unassembled WGS sequence"/>
</dbReference>